<evidence type="ECO:0000256" key="4">
    <source>
        <dbReference type="ARBA" id="ARBA00022833"/>
    </source>
</evidence>
<keyword evidence="6 7" id="KW-0175">Coiled coil</keyword>
<protein>
    <recommendedName>
        <fullName evidence="6">E3 ubiquitin protein ligase</fullName>
        <ecNumber evidence="6">2.3.2.27</ecNumber>
    </recommendedName>
</protein>
<dbReference type="InterPro" id="IPR013956">
    <property type="entry name" value="E3_ubiquit_lig_Bre1"/>
</dbReference>
<dbReference type="Proteomes" id="UP000593564">
    <property type="component" value="Unassembled WGS sequence"/>
</dbReference>
<dbReference type="GO" id="GO:0016567">
    <property type="term" value="P:protein ubiquitination"/>
    <property type="evidence" value="ECO:0007669"/>
    <property type="project" value="UniProtKB-UniRule"/>
</dbReference>
<feature type="coiled-coil region" evidence="7">
    <location>
        <begin position="60"/>
        <end position="115"/>
    </location>
</feature>
<dbReference type="PANTHER" id="PTHR23163">
    <property type="entry name" value="RING FINGER PROTEIN-RELATED"/>
    <property type="match status" value="1"/>
</dbReference>
<dbReference type="AlphaFoldDB" id="A0A7J7G8U1"/>
<dbReference type="EMBL" id="JACBKZ010000012">
    <property type="protein sequence ID" value="KAF5937159.1"/>
    <property type="molecule type" value="Genomic_DNA"/>
</dbReference>
<comment type="similarity">
    <text evidence="6">Belongs to the BRE1 family.</text>
</comment>
<evidence type="ECO:0000256" key="3">
    <source>
        <dbReference type="ARBA" id="ARBA00022771"/>
    </source>
</evidence>
<keyword evidence="6" id="KW-0156">Chromatin regulator</keyword>
<keyword evidence="6" id="KW-0833">Ubl conjugation pathway</keyword>
<comment type="subcellular location">
    <subcellularLocation>
        <location evidence="1 6">Nucleus</location>
    </subcellularLocation>
</comment>
<organism evidence="8 9">
    <name type="scientific">Camellia sinensis</name>
    <name type="common">Tea plant</name>
    <name type="synonym">Thea sinensis</name>
    <dbReference type="NCBI Taxonomy" id="4442"/>
    <lineage>
        <taxon>Eukaryota</taxon>
        <taxon>Viridiplantae</taxon>
        <taxon>Streptophyta</taxon>
        <taxon>Embryophyta</taxon>
        <taxon>Tracheophyta</taxon>
        <taxon>Spermatophyta</taxon>
        <taxon>Magnoliopsida</taxon>
        <taxon>eudicotyledons</taxon>
        <taxon>Gunneridae</taxon>
        <taxon>Pentapetalae</taxon>
        <taxon>asterids</taxon>
        <taxon>Ericales</taxon>
        <taxon>Theaceae</taxon>
        <taxon>Camellia</taxon>
    </lineage>
</organism>
<sequence>MQWLMLCSQELVSESVKTKQAQSFLLSEKQEIADSEEQMKVCIDETLKSTQEDRHLAVNLEIAKWELADAEKELKWLKSAVSSSEKECEQIQRKMDEIQMELDRERSERKKLDEEPMELNMKVAKMSSENGEAAKQKLQDEIKDCKAILKCGVCFDRPKEIWIRDIPFSNAVKLSCPSANAASIVLDSDR</sequence>
<dbReference type="EC" id="2.3.2.27" evidence="6"/>
<keyword evidence="3 6" id="KW-0863">Zinc-finger</keyword>
<evidence type="ECO:0000256" key="7">
    <source>
        <dbReference type="SAM" id="Coils"/>
    </source>
</evidence>
<comment type="pathway">
    <text evidence="6">Protein modification; protein ubiquitination.</text>
</comment>
<comment type="catalytic activity">
    <reaction evidence="6">
        <text>S-ubiquitinyl-[E2 ubiquitin-conjugating enzyme]-L-cysteine + [acceptor protein]-L-lysine = [E2 ubiquitin-conjugating enzyme]-L-cysteine + N(6)-ubiquitinyl-[acceptor protein]-L-lysine.</text>
        <dbReference type="EC" id="2.3.2.27"/>
    </reaction>
</comment>
<proteinExistence type="inferred from homology"/>
<keyword evidence="2 6" id="KW-0479">Metal-binding</keyword>
<dbReference type="PANTHER" id="PTHR23163:SF8">
    <property type="entry name" value="E3 UBIQUITIN-PROTEIN LIGASE BRE1-LIKE 2"/>
    <property type="match status" value="1"/>
</dbReference>
<dbReference type="UniPathway" id="UPA00143"/>
<keyword evidence="9" id="KW-1185">Reference proteome</keyword>
<name>A0A7J7G8U1_CAMSI</name>
<keyword evidence="5 6" id="KW-0539">Nucleus</keyword>
<evidence type="ECO:0000256" key="1">
    <source>
        <dbReference type="ARBA" id="ARBA00004123"/>
    </source>
</evidence>
<keyword evidence="6" id="KW-0808">Transferase</keyword>
<reference evidence="9" key="1">
    <citation type="journal article" date="2020" name="Nat. Commun.">
        <title>Genome assembly of wild tea tree DASZ reveals pedigree and selection history of tea varieties.</title>
        <authorList>
            <person name="Zhang W."/>
            <person name="Zhang Y."/>
            <person name="Qiu H."/>
            <person name="Guo Y."/>
            <person name="Wan H."/>
            <person name="Zhang X."/>
            <person name="Scossa F."/>
            <person name="Alseekh S."/>
            <person name="Zhang Q."/>
            <person name="Wang P."/>
            <person name="Xu L."/>
            <person name="Schmidt M.H."/>
            <person name="Jia X."/>
            <person name="Li D."/>
            <person name="Zhu A."/>
            <person name="Guo F."/>
            <person name="Chen W."/>
            <person name="Ni D."/>
            <person name="Usadel B."/>
            <person name="Fernie A.R."/>
            <person name="Wen W."/>
        </authorList>
    </citation>
    <scope>NUCLEOTIDE SEQUENCE [LARGE SCALE GENOMIC DNA]</scope>
    <source>
        <strain evidence="9">cv. G240</strain>
    </source>
</reference>
<evidence type="ECO:0000256" key="5">
    <source>
        <dbReference type="ARBA" id="ARBA00023242"/>
    </source>
</evidence>
<keyword evidence="4 6" id="KW-0862">Zinc</keyword>
<evidence type="ECO:0000256" key="2">
    <source>
        <dbReference type="ARBA" id="ARBA00022723"/>
    </source>
</evidence>
<accession>A0A7J7G8U1</accession>
<comment type="caution">
    <text evidence="8">The sequence shown here is derived from an EMBL/GenBank/DDBJ whole genome shotgun (WGS) entry which is preliminary data.</text>
</comment>
<evidence type="ECO:0000313" key="9">
    <source>
        <dbReference type="Proteomes" id="UP000593564"/>
    </source>
</evidence>
<dbReference type="GO" id="GO:0005634">
    <property type="term" value="C:nucleus"/>
    <property type="evidence" value="ECO:0007669"/>
    <property type="project" value="UniProtKB-SubCell"/>
</dbReference>
<dbReference type="GO" id="GO:0006325">
    <property type="term" value="P:chromatin organization"/>
    <property type="evidence" value="ECO:0007669"/>
    <property type="project" value="UniProtKB-KW"/>
</dbReference>
<evidence type="ECO:0000256" key="6">
    <source>
        <dbReference type="RuleBase" id="RU365038"/>
    </source>
</evidence>
<dbReference type="GO" id="GO:0033503">
    <property type="term" value="C:HULC complex"/>
    <property type="evidence" value="ECO:0007669"/>
    <property type="project" value="TreeGrafter"/>
</dbReference>
<gene>
    <name evidence="8" type="ORF">HYC85_024665</name>
</gene>
<reference evidence="8 9" key="2">
    <citation type="submission" date="2020-07" db="EMBL/GenBank/DDBJ databases">
        <title>Genome assembly of wild tea tree DASZ reveals pedigree and selection history of tea varieties.</title>
        <authorList>
            <person name="Zhang W."/>
        </authorList>
    </citation>
    <scope>NUCLEOTIDE SEQUENCE [LARGE SCALE GENOMIC DNA]</scope>
    <source>
        <strain evidence="9">cv. G240</strain>
        <tissue evidence="8">Leaf</tissue>
    </source>
</reference>
<dbReference type="GO" id="GO:0008270">
    <property type="term" value="F:zinc ion binding"/>
    <property type="evidence" value="ECO:0007669"/>
    <property type="project" value="UniProtKB-KW"/>
</dbReference>
<dbReference type="GO" id="GO:0061630">
    <property type="term" value="F:ubiquitin protein ligase activity"/>
    <property type="evidence" value="ECO:0007669"/>
    <property type="project" value="UniProtKB-EC"/>
</dbReference>
<evidence type="ECO:0000313" key="8">
    <source>
        <dbReference type="EMBL" id="KAF5937159.1"/>
    </source>
</evidence>